<sequence>MYPNTSMNLLISPFEPSQVPFVLDDVNSTQPLDIPFEQDMSFYPLSSSLPPLDLMNEFISHSPGSSSSVESNLISSPQYLVSTRRSSSVPPHLNTLKPHSQDSSNMYNQPQVTQTTHPLPIQIQRVLTNHQPAVNRTIDPEEYRRQLDEKLEKVNFDDITVAELKELLRERGLSAMGRKADLWNRLKEEYDLLMSRKNGSPAAALPRRLSNLNLGSPKRQPRLFSPYSPPKRLSSEPRLASSVPDHHTSSYLNEQFMRKRPSSLRKSIQSEQSKSPPISDDIWDDQTLEKFLREI</sequence>
<feature type="region of interest" description="Disordered" evidence="1">
    <location>
        <begin position="200"/>
        <end position="282"/>
    </location>
</feature>
<organism evidence="3 4">
    <name type="scientific">Rhizopus stolonifer</name>
    <name type="common">Rhizopus nigricans</name>
    <dbReference type="NCBI Taxonomy" id="4846"/>
    <lineage>
        <taxon>Eukaryota</taxon>
        <taxon>Fungi</taxon>
        <taxon>Fungi incertae sedis</taxon>
        <taxon>Mucoromycota</taxon>
        <taxon>Mucoromycotina</taxon>
        <taxon>Mucoromycetes</taxon>
        <taxon>Mucorales</taxon>
        <taxon>Mucorineae</taxon>
        <taxon>Rhizopodaceae</taxon>
        <taxon>Rhizopus</taxon>
    </lineage>
</organism>
<dbReference type="InterPro" id="IPR003034">
    <property type="entry name" value="SAP_dom"/>
</dbReference>
<dbReference type="PROSITE" id="PS50800">
    <property type="entry name" value="SAP"/>
    <property type="match status" value="1"/>
</dbReference>
<feature type="compositionally biased region" description="Polar residues" evidence="1">
    <location>
        <begin position="264"/>
        <end position="276"/>
    </location>
</feature>
<dbReference type="STRING" id="4846.A0A367KP75"/>
<dbReference type="AlphaFoldDB" id="A0A367KP75"/>
<dbReference type="Proteomes" id="UP000253551">
    <property type="component" value="Unassembled WGS sequence"/>
</dbReference>
<evidence type="ECO:0000313" key="3">
    <source>
        <dbReference type="EMBL" id="RCI03961.1"/>
    </source>
</evidence>
<gene>
    <name evidence="3" type="ORF">CU098_011471</name>
</gene>
<comment type="caution">
    <text evidence="3">The sequence shown here is derived from an EMBL/GenBank/DDBJ whole genome shotgun (WGS) entry which is preliminary data.</text>
</comment>
<dbReference type="OrthoDB" id="445357at2759"/>
<accession>A0A367KP75</accession>
<evidence type="ECO:0000256" key="1">
    <source>
        <dbReference type="SAM" id="MobiDB-lite"/>
    </source>
</evidence>
<protein>
    <recommendedName>
        <fullName evidence="2">SAP domain-containing protein</fullName>
    </recommendedName>
</protein>
<dbReference type="EMBL" id="PJQM01000832">
    <property type="protein sequence ID" value="RCI03961.1"/>
    <property type="molecule type" value="Genomic_DNA"/>
</dbReference>
<dbReference type="Pfam" id="PF02037">
    <property type="entry name" value="SAP"/>
    <property type="match status" value="1"/>
</dbReference>
<dbReference type="InterPro" id="IPR036361">
    <property type="entry name" value="SAP_dom_sf"/>
</dbReference>
<evidence type="ECO:0000259" key="2">
    <source>
        <dbReference type="PROSITE" id="PS50800"/>
    </source>
</evidence>
<dbReference type="Gene3D" id="1.10.720.30">
    <property type="entry name" value="SAP domain"/>
    <property type="match status" value="1"/>
</dbReference>
<proteinExistence type="predicted"/>
<keyword evidence="4" id="KW-1185">Reference proteome</keyword>
<reference evidence="3 4" key="1">
    <citation type="journal article" date="2018" name="G3 (Bethesda)">
        <title>Phylogenetic and Phylogenomic Definition of Rhizopus Species.</title>
        <authorList>
            <person name="Gryganskyi A.P."/>
            <person name="Golan J."/>
            <person name="Dolatabadi S."/>
            <person name="Mondo S."/>
            <person name="Robb S."/>
            <person name="Idnurm A."/>
            <person name="Muszewska A."/>
            <person name="Steczkiewicz K."/>
            <person name="Masonjones S."/>
            <person name="Liao H.L."/>
            <person name="Gajdeczka M.T."/>
            <person name="Anike F."/>
            <person name="Vuek A."/>
            <person name="Anishchenko I.M."/>
            <person name="Voigt K."/>
            <person name="de Hoog G.S."/>
            <person name="Smith M.E."/>
            <person name="Heitman J."/>
            <person name="Vilgalys R."/>
            <person name="Stajich J.E."/>
        </authorList>
    </citation>
    <scope>NUCLEOTIDE SEQUENCE [LARGE SCALE GENOMIC DNA]</scope>
    <source>
        <strain evidence="3 4">LSU 92-RS-03</strain>
    </source>
</reference>
<feature type="domain" description="SAP" evidence="2">
    <location>
        <begin position="156"/>
        <end position="190"/>
    </location>
</feature>
<name>A0A367KP75_RHIST</name>
<dbReference type="SMART" id="SM00513">
    <property type="entry name" value="SAP"/>
    <property type="match status" value="1"/>
</dbReference>
<dbReference type="SUPFAM" id="SSF68906">
    <property type="entry name" value="SAP domain"/>
    <property type="match status" value="1"/>
</dbReference>
<evidence type="ECO:0000313" key="4">
    <source>
        <dbReference type="Proteomes" id="UP000253551"/>
    </source>
</evidence>